<reference evidence="1 2" key="1">
    <citation type="submission" date="2018-06" db="EMBL/GenBank/DDBJ databases">
        <authorList>
            <consortium name="Pathogen Informatics"/>
            <person name="Doyle S."/>
        </authorList>
    </citation>
    <scope>NUCLEOTIDE SEQUENCE [LARGE SCALE GENOMIC DNA]</scope>
    <source>
        <strain evidence="1 2">NCTC13292</strain>
    </source>
</reference>
<dbReference type="AlphaFoldDB" id="A0A378J2J2"/>
<keyword evidence="2" id="KW-1185">Reference proteome</keyword>
<evidence type="ECO:0000313" key="2">
    <source>
        <dbReference type="Proteomes" id="UP000254677"/>
    </source>
</evidence>
<evidence type="ECO:0000313" key="1">
    <source>
        <dbReference type="EMBL" id="STX41964.1"/>
    </source>
</evidence>
<protein>
    <submittedName>
        <fullName evidence="1">Uncharacterized protein</fullName>
    </submittedName>
</protein>
<gene>
    <name evidence="1" type="ORF">NCTC13292_01287</name>
</gene>
<dbReference type="Proteomes" id="UP000254677">
    <property type="component" value="Unassembled WGS sequence"/>
</dbReference>
<dbReference type="EMBL" id="UGOA01000001">
    <property type="protein sequence ID" value="STX41964.1"/>
    <property type="molecule type" value="Genomic_DNA"/>
</dbReference>
<proteinExistence type="predicted"/>
<accession>A0A378J2J2</accession>
<sequence length="40" mass="4900">MKDKPRRCRYRKIEHRNLFHELILTFNYHGRGVANGPVYL</sequence>
<name>A0A378J2J2_9GAMM</name>
<organism evidence="1 2">
    <name type="scientific">Legionella donaldsonii</name>
    <dbReference type="NCBI Taxonomy" id="45060"/>
    <lineage>
        <taxon>Bacteria</taxon>
        <taxon>Pseudomonadati</taxon>
        <taxon>Pseudomonadota</taxon>
        <taxon>Gammaproteobacteria</taxon>
        <taxon>Legionellales</taxon>
        <taxon>Legionellaceae</taxon>
        <taxon>Legionella</taxon>
    </lineage>
</organism>